<feature type="transmembrane region" description="Helical" evidence="4">
    <location>
        <begin position="132"/>
        <end position="156"/>
    </location>
</feature>
<evidence type="ECO:0000313" key="7">
    <source>
        <dbReference type="Proteomes" id="UP000192678"/>
    </source>
</evidence>
<feature type="transmembrane region" description="Helical" evidence="4">
    <location>
        <begin position="90"/>
        <end position="112"/>
    </location>
</feature>
<dbReference type="GO" id="GO:0043565">
    <property type="term" value="F:sequence-specific DNA binding"/>
    <property type="evidence" value="ECO:0007669"/>
    <property type="project" value="InterPro"/>
</dbReference>
<organism evidence="6 7">
    <name type="scientific">Pedobacter nyackensis</name>
    <dbReference type="NCBI Taxonomy" id="475255"/>
    <lineage>
        <taxon>Bacteria</taxon>
        <taxon>Pseudomonadati</taxon>
        <taxon>Bacteroidota</taxon>
        <taxon>Sphingobacteriia</taxon>
        <taxon>Sphingobacteriales</taxon>
        <taxon>Sphingobacteriaceae</taxon>
        <taxon>Pedobacter</taxon>
    </lineage>
</organism>
<dbReference type="Proteomes" id="UP000192678">
    <property type="component" value="Unassembled WGS sequence"/>
</dbReference>
<evidence type="ECO:0000259" key="5">
    <source>
        <dbReference type="PROSITE" id="PS01124"/>
    </source>
</evidence>
<dbReference type="SMART" id="SM00342">
    <property type="entry name" value="HTH_ARAC"/>
    <property type="match status" value="1"/>
</dbReference>
<dbReference type="AlphaFoldDB" id="A0A1W2AHU3"/>
<keyword evidence="2" id="KW-0238">DNA-binding</keyword>
<reference evidence="6 7" key="1">
    <citation type="submission" date="2017-04" db="EMBL/GenBank/DDBJ databases">
        <authorList>
            <person name="Afonso C.L."/>
            <person name="Miller P.J."/>
            <person name="Scott M.A."/>
            <person name="Spackman E."/>
            <person name="Goraichik I."/>
            <person name="Dimitrov K.M."/>
            <person name="Suarez D.L."/>
            <person name="Swayne D.E."/>
        </authorList>
    </citation>
    <scope>NUCLEOTIDE SEQUENCE [LARGE SCALE GENOMIC DNA]</scope>
    <source>
        <strain evidence="6 7">DSM 19625</strain>
    </source>
</reference>
<dbReference type="SUPFAM" id="SSF46689">
    <property type="entry name" value="Homeodomain-like"/>
    <property type="match status" value="1"/>
</dbReference>
<dbReference type="PROSITE" id="PS01124">
    <property type="entry name" value="HTH_ARAC_FAMILY_2"/>
    <property type="match status" value="1"/>
</dbReference>
<gene>
    <name evidence="6" type="ORF">SAMN04488101_101630</name>
</gene>
<feature type="domain" description="HTH araC/xylS-type" evidence="5">
    <location>
        <begin position="252"/>
        <end position="355"/>
    </location>
</feature>
<dbReference type="PANTHER" id="PTHR43280">
    <property type="entry name" value="ARAC-FAMILY TRANSCRIPTIONAL REGULATOR"/>
    <property type="match status" value="1"/>
</dbReference>
<keyword evidence="4" id="KW-0812">Transmembrane</keyword>
<keyword evidence="4" id="KW-1133">Transmembrane helix</keyword>
<evidence type="ECO:0000313" key="6">
    <source>
        <dbReference type="EMBL" id="SMC60266.1"/>
    </source>
</evidence>
<protein>
    <submittedName>
        <fullName evidence="6">Transcriptional regulator, AraC family</fullName>
    </submittedName>
</protein>
<keyword evidence="4" id="KW-0472">Membrane</keyword>
<dbReference type="GO" id="GO:0003700">
    <property type="term" value="F:DNA-binding transcription factor activity"/>
    <property type="evidence" value="ECO:0007669"/>
    <property type="project" value="InterPro"/>
</dbReference>
<evidence type="ECO:0000256" key="3">
    <source>
        <dbReference type="ARBA" id="ARBA00023163"/>
    </source>
</evidence>
<keyword evidence="3" id="KW-0804">Transcription</keyword>
<feature type="transmembrane region" description="Helical" evidence="4">
    <location>
        <begin position="28"/>
        <end position="46"/>
    </location>
</feature>
<keyword evidence="1" id="KW-0805">Transcription regulation</keyword>
<dbReference type="STRING" id="475255.SAMN04488101_101630"/>
<dbReference type="OrthoDB" id="9779074at2"/>
<dbReference type="InterPro" id="IPR018060">
    <property type="entry name" value="HTH_AraC"/>
</dbReference>
<evidence type="ECO:0000256" key="4">
    <source>
        <dbReference type="SAM" id="Phobius"/>
    </source>
</evidence>
<evidence type="ECO:0000256" key="1">
    <source>
        <dbReference type="ARBA" id="ARBA00023015"/>
    </source>
</evidence>
<proteinExistence type="predicted"/>
<feature type="transmembrane region" description="Helical" evidence="4">
    <location>
        <begin position="58"/>
        <end position="78"/>
    </location>
</feature>
<keyword evidence="7" id="KW-1185">Reference proteome</keyword>
<feature type="transmembrane region" description="Helical" evidence="4">
    <location>
        <begin position="177"/>
        <end position="193"/>
    </location>
</feature>
<dbReference type="EMBL" id="FWYB01000001">
    <property type="protein sequence ID" value="SMC60266.1"/>
    <property type="molecule type" value="Genomic_DNA"/>
</dbReference>
<accession>A0A1W2AHU3</accession>
<feature type="transmembrane region" description="Helical" evidence="4">
    <location>
        <begin position="199"/>
        <end position="216"/>
    </location>
</feature>
<dbReference type="InterPro" id="IPR009057">
    <property type="entry name" value="Homeodomain-like_sf"/>
</dbReference>
<dbReference type="Gene3D" id="1.10.10.60">
    <property type="entry name" value="Homeodomain-like"/>
    <property type="match status" value="2"/>
</dbReference>
<sequence>MQYLVGAIIAVYISILILGKKKRVTADYILAAWSFFAGVHLTYIYYYASGKYIDIPELIGWNAPIPLAHGPFLYAYILQLTQQQKTRYGWLLFFVPFFLGYLYILLDLQPLSNAARISMLSGNQPPELKCEYLFPGLTTAIICSGVVYIAASLVLLRRHKKNINEQFSNTDRITLNWLRYLIAGIVIILSFFILGQAELTFLSVVGFIVFLGYFGIRQVGIISDETAEETTVKGRYEKSTLTGGVAQKIHAELIEVMQTEQLYKDPELTLGMLAKRLAVHPGLLSQVLNTEEQKSFYDYINEHRVNEFKKLVCLPENRNFTILSIAFDCGFNSKSSFNRNFKKITQISPSAYVKQHHLD</sequence>
<name>A0A1W2AHU3_9SPHI</name>
<dbReference type="Pfam" id="PF12833">
    <property type="entry name" value="HTH_18"/>
    <property type="match status" value="1"/>
</dbReference>
<dbReference type="RefSeq" id="WP_084287188.1">
    <property type="nucleotide sequence ID" value="NZ_FWYB01000001.1"/>
</dbReference>
<evidence type="ECO:0000256" key="2">
    <source>
        <dbReference type="ARBA" id="ARBA00023125"/>
    </source>
</evidence>
<dbReference type="PANTHER" id="PTHR43280:SF29">
    <property type="entry name" value="ARAC-FAMILY TRANSCRIPTIONAL REGULATOR"/>
    <property type="match status" value="1"/>
</dbReference>